<feature type="domain" description="CBS" evidence="4">
    <location>
        <begin position="10"/>
        <end position="65"/>
    </location>
</feature>
<dbReference type="InterPro" id="IPR051462">
    <property type="entry name" value="CBS_domain-containing"/>
</dbReference>
<dbReference type="PROSITE" id="PS51371">
    <property type="entry name" value="CBS"/>
    <property type="match status" value="3"/>
</dbReference>
<evidence type="ECO:0000256" key="2">
    <source>
        <dbReference type="ARBA" id="ARBA00023167"/>
    </source>
</evidence>
<dbReference type="RefSeq" id="WP_278098867.1">
    <property type="nucleotide sequence ID" value="NZ_CP091092.1"/>
</dbReference>
<keyword evidence="3" id="KW-0129">CBS domain</keyword>
<dbReference type="PANTHER" id="PTHR48108:SF33">
    <property type="entry name" value="METHYLATED PROTEIN MJ0556"/>
    <property type="match status" value="1"/>
</dbReference>
<dbReference type="PANTHER" id="PTHR48108">
    <property type="entry name" value="CBS DOMAIN-CONTAINING PROTEIN CBSX2, CHLOROPLASTIC"/>
    <property type="match status" value="1"/>
</dbReference>
<dbReference type="SMART" id="SM00116">
    <property type="entry name" value="CBS"/>
    <property type="match status" value="4"/>
</dbReference>
<keyword evidence="2" id="KW-0486">Methionine biosynthesis</keyword>
<keyword evidence="2" id="KW-0028">Amino-acid biosynthesis</keyword>
<dbReference type="CDD" id="cd02205">
    <property type="entry name" value="CBS_pair_SF"/>
    <property type="match status" value="1"/>
</dbReference>
<dbReference type="EMBL" id="CP091092">
    <property type="protein sequence ID" value="WFN36029.1"/>
    <property type="molecule type" value="Genomic_DNA"/>
</dbReference>
<dbReference type="Gene3D" id="3.10.580.10">
    <property type="entry name" value="CBS-domain"/>
    <property type="match status" value="2"/>
</dbReference>
<dbReference type="InterPro" id="IPR046342">
    <property type="entry name" value="CBS_dom_sf"/>
</dbReference>
<feature type="domain" description="CBS" evidence="4">
    <location>
        <begin position="135"/>
        <end position="196"/>
    </location>
</feature>
<evidence type="ECO:0000313" key="5">
    <source>
        <dbReference type="EMBL" id="WFN36029.1"/>
    </source>
</evidence>
<evidence type="ECO:0000256" key="3">
    <source>
        <dbReference type="PROSITE-ProRule" id="PRU00703"/>
    </source>
</evidence>
<protein>
    <submittedName>
        <fullName evidence="5">CBS domain-containing protein</fullName>
    </submittedName>
</protein>
<dbReference type="SUPFAM" id="SSF54631">
    <property type="entry name" value="CBS-domain pair"/>
    <property type="match status" value="2"/>
</dbReference>
<organism evidence="5 6">
    <name type="scientific">Methanomicrobium antiquum</name>
    <dbReference type="NCBI Taxonomy" id="487686"/>
    <lineage>
        <taxon>Archaea</taxon>
        <taxon>Methanobacteriati</taxon>
        <taxon>Methanobacteriota</taxon>
        <taxon>Stenosarchaea group</taxon>
        <taxon>Methanomicrobia</taxon>
        <taxon>Methanomicrobiales</taxon>
        <taxon>Methanomicrobiaceae</taxon>
        <taxon>Methanomicrobium</taxon>
    </lineage>
</organism>
<accession>A0AAF0FNX4</accession>
<dbReference type="InterPro" id="IPR000644">
    <property type="entry name" value="CBS_dom"/>
</dbReference>
<dbReference type="Proteomes" id="UP001218895">
    <property type="component" value="Chromosome"/>
</dbReference>
<dbReference type="AlphaFoldDB" id="A0AAF0FNX4"/>
<keyword evidence="1" id="KW-0677">Repeat</keyword>
<dbReference type="GO" id="GO:0009086">
    <property type="term" value="P:methionine biosynthetic process"/>
    <property type="evidence" value="ECO:0007669"/>
    <property type="project" value="UniProtKB-KW"/>
</dbReference>
<sequence>MSEKLLIKDVMSKPVTIAKSAVITEALDKMLDLGVDPLIVTNNGGVAGTISRKSIADILGSKKTSAISPTKIHVANRTDENFTSAYPDQDAELLIPLLQEYKVVVVLDEEHRLVGKVDATDLLSVMLPEASVENIMQIAHTIHPGERVVHLRRKMMDEGVTKYVVIDEEKGDVVGVVTETDIAKSMRSFRENVGDNHQEYQVRNLFVNDIMTSPALAVDVETDIDAIKDLIITKKISSVPVLKDGRLVGIISKDALLVAL</sequence>
<keyword evidence="6" id="KW-1185">Reference proteome</keyword>
<dbReference type="KEGG" id="manq:L1994_07675"/>
<dbReference type="GeneID" id="79950267"/>
<feature type="domain" description="CBS" evidence="4">
    <location>
        <begin position="211"/>
        <end position="260"/>
    </location>
</feature>
<evidence type="ECO:0000259" key="4">
    <source>
        <dbReference type="PROSITE" id="PS51371"/>
    </source>
</evidence>
<evidence type="ECO:0000313" key="6">
    <source>
        <dbReference type="Proteomes" id="UP001218895"/>
    </source>
</evidence>
<dbReference type="Pfam" id="PF00571">
    <property type="entry name" value="CBS"/>
    <property type="match status" value="4"/>
</dbReference>
<reference evidence="5" key="1">
    <citation type="submission" date="2022-01" db="EMBL/GenBank/DDBJ databases">
        <title>Complete genome of Methanomicrobium antiquum DSM 21220.</title>
        <authorList>
            <person name="Chen S.-C."/>
            <person name="You Y.-T."/>
            <person name="Zhou Y.-Z."/>
            <person name="Lai M.-C."/>
        </authorList>
    </citation>
    <scope>NUCLEOTIDE SEQUENCE</scope>
    <source>
        <strain evidence="5">DSM 21220</strain>
    </source>
</reference>
<proteinExistence type="predicted"/>
<name>A0AAF0FNX4_9EURY</name>
<evidence type="ECO:0000256" key="1">
    <source>
        <dbReference type="ARBA" id="ARBA00022737"/>
    </source>
</evidence>
<gene>
    <name evidence="5" type="ORF">L1994_07675</name>
</gene>